<accession>A0ACB9YBQ7</accession>
<name>A0ACB9YBQ7_PLABR</name>
<proteinExistence type="predicted"/>
<comment type="caution">
    <text evidence="1">The sequence shown here is derived from an EMBL/GenBank/DDBJ whole genome shotgun (WGS) entry which is preliminary data.</text>
</comment>
<keyword evidence="2" id="KW-1185">Reference proteome</keyword>
<evidence type="ECO:0000313" key="2">
    <source>
        <dbReference type="Proteomes" id="UP001056978"/>
    </source>
</evidence>
<protein>
    <submittedName>
        <fullName evidence="1">Uncharacterized protein</fullName>
    </submittedName>
</protein>
<reference evidence="1" key="1">
    <citation type="submission" date="2022-06" db="EMBL/GenBank/DDBJ databases">
        <title>The First Complete Genome of the Simian Malaria Parasite Plasmodium brasilianum.</title>
        <authorList>
            <person name="Bajic M."/>
            <person name="Ravishankar S."/>
        </authorList>
    </citation>
    <scope>NUCLEOTIDE SEQUENCE</scope>
    <source>
        <strain evidence="1">Bolivian I</strain>
    </source>
</reference>
<evidence type="ECO:0000313" key="1">
    <source>
        <dbReference type="EMBL" id="KAI4839624.1"/>
    </source>
</evidence>
<dbReference type="Proteomes" id="UP001056978">
    <property type="component" value="Chromosome 7"/>
</dbReference>
<gene>
    <name evidence="1" type="ORF">MKS88_002181</name>
</gene>
<organism evidence="1 2">
    <name type="scientific">Plasmodium brasilianum</name>
    <dbReference type="NCBI Taxonomy" id="5824"/>
    <lineage>
        <taxon>Eukaryota</taxon>
        <taxon>Sar</taxon>
        <taxon>Alveolata</taxon>
        <taxon>Apicomplexa</taxon>
        <taxon>Aconoidasida</taxon>
        <taxon>Haemosporida</taxon>
        <taxon>Plasmodiidae</taxon>
        <taxon>Plasmodium</taxon>
        <taxon>Plasmodium (Plasmodium)</taxon>
    </lineage>
</organism>
<dbReference type="EMBL" id="CM043775">
    <property type="protein sequence ID" value="KAI4839624.1"/>
    <property type="molecule type" value="Genomic_DNA"/>
</dbReference>
<sequence length="276" mass="32036">MGRKMKILPFINIFTYIFFSSICNFYIDKSTFYKCGNVNIIVDGKLCRRINRYLEKCKQNKDLHIVGLKEEIPNNRVYENKKDISNNVKLSTGKKEQPTGRSLENSKVNKSFVKNKSCMFETKKYSHLEKKIFKELDFVDFLRSNKNISDKTYKKIMRKKLSLRLGSPLLLFLLLLTTLIVDISLRLSSDGSGFWNLSGLGKTLKEYEEVLRPYLGWLSKPLLTSGDSTSISVLGPLFSVILFVIPFLLLGVTLISYILYYHRKAKKYEKIKFSKK</sequence>